<feature type="domain" description="Aconitase/3-isopropylmalate dehydratase large subunit alpha/beta/alpha" evidence="15">
    <location>
        <begin position="8"/>
        <end position="458"/>
    </location>
</feature>
<evidence type="ECO:0000256" key="6">
    <source>
        <dbReference type="ARBA" id="ARBA00011998"/>
    </source>
</evidence>
<dbReference type="UniPathway" id="UPA00048">
    <property type="reaction ID" value="UER00071"/>
</dbReference>
<reference evidence="17" key="1">
    <citation type="submission" date="2018-06" db="EMBL/GenBank/DDBJ databases">
        <authorList>
            <person name="Feng T."/>
            <person name="Jeon C.O."/>
        </authorList>
    </citation>
    <scope>NUCLEOTIDE SEQUENCE [LARGE SCALE GENOMIC DNA]</scope>
    <source>
        <strain evidence="17">S23</strain>
    </source>
</reference>
<dbReference type="AlphaFoldDB" id="A0A370NJD3"/>
<evidence type="ECO:0000256" key="13">
    <source>
        <dbReference type="ARBA" id="ARBA00023239"/>
    </source>
</evidence>
<dbReference type="GO" id="GO:0051539">
    <property type="term" value="F:4 iron, 4 sulfur cluster binding"/>
    <property type="evidence" value="ECO:0007669"/>
    <property type="project" value="UniProtKB-KW"/>
</dbReference>
<keyword evidence="9" id="KW-0028">Amino-acid biosynthesis</keyword>
<keyword evidence="10" id="KW-0479">Metal-binding</keyword>
<keyword evidence="17" id="KW-1185">Reference proteome</keyword>
<dbReference type="PROSITE" id="PS01244">
    <property type="entry name" value="ACONITASE_2"/>
    <property type="match status" value="1"/>
</dbReference>
<accession>A0A370NJD3</accession>
<dbReference type="NCBIfam" id="TIGR00170">
    <property type="entry name" value="leuC"/>
    <property type="match status" value="1"/>
</dbReference>
<dbReference type="GO" id="GO:0003861">
    <property type="term" value="F:3-isopropylmalate dehydratase activity"/>
    <property type="evidence" value="ECO:0007669"/>
    <property type="project" value="UniProtKB-EC"/>
</dbReference>
<evidence type="ECO:0000313" key="17">
    <source>
        <dbReference type="Proteomes" id="UP000255165"/>
    </source>
</evidence>
<protein>
    <recommendedName>
        <fullName evidence="6">3-isopropylmalate dehydratase</fullName>
        <ecNumber evidence="6">4.2.1.33</ecNumber>
    </recommendedName>
</protein>
<dbReference type="Gene3D" id="3.30.499.10">
    <property type="entry name" value="Aconitase, domain 3"/>
    <property type="match status" value="2"/>
</dbReference>
<comment type="caution">
    <text evidence="16">The sequence shown here is derived from an EMBL/GenBank/DDBJ whole genome shotgun (WGS) entry which is preliminary data.</text>
</comment>
<keyword evidence="7" id="KW-0432">Leucine biosynthesis</keyword>
<dbReference type="EMBL" id="QKWJ01000085">
    <property type="protein sequence ID" value="RDK05713.1"/>
    <property type="molecule type" value="Genomic_DNA"/>
</dbReference>
<evidence type="ECO:0000256" key="5">
    <source>
        <dbReference type="ARBA" id="ARBA00011271"/>
    </source>
</evidence>
<evidence type="ECO:0000256" key="12">
    <source>
        <dbReference type="ARBA" id="ARBA00023014"/>
    </source>
</evidence>
<dbReference type="GO" id="GO:0009098">
    <property type="term" value="P:L-leucine biosynthetic process"/>
    <property type="evidence" value="ECO:0007669"/>
    <property type="project" value="UniProtKB-UniPathway"/>
</dbReference>
<comment type="catalytic activity">
    <reaction evidence="1">
        <text>(2R,3S)-3-isopropylmalate = (2S)-2-isopropylmalate</text>
        <dbReference type="Rhea" id="RHEA:32287"/>
        <dbReference type="ChEBI" id="CHEBI:1178"/>
        <dbReference type="ChEBI" id="CHEBI:35121"/>
        <dbReference type="EC" id="4.2.1.33"/>
    </reaction>
</comment>
<evidence type="ECO:0000256" key="3">
    <source>
        <dbReference type="ARBA" id="ARBA00002695"/>
    </source>
</evidence>
<keyword evidence="12" id="KW-0411">Iron-sulfur</keyword>
<evidence type="ECO:0000256" key="10">
    <source>
        <dbReference type="ARBA" id="ARBA00022723"/>
    </source>
</evidence>
<keyword evidence="8" id="KW-0004">4Fe-4S</keyword>
<dbReference type="InterPro" id="IPR018136">
    <property type="entry name" value="Aconitase_4Fe-4S_BS"/>
</dbReference>
<keyword evidence="14" id="KW-0100">Branched-chain amino acid biosynthesis</keyword>
<dbReference type="InterPro" id="IPR036008">
    <property type="entry name" value="Aconitase_4Fe-4S_dom"/>
</dbReference>
<evidence type="ECO:0000313" key="16">
    <source>
        <dbReference type="EMBL" id="RDK05713.1"/>
    </source>
</evidence>
<dbReference type="NCBIfam" id="NF004016">
    <property type="entry name" value="PRK05478.1"/>
    <property type="match status" value="1"/>
</dbReference>
<gene>
    <name evidence="16" type="primary">leuC</name>
    <name evidence="16" type="ORF">DN412_35330</name>
</gene>
<evidence type="ECO:0000256" key="11">
    <source>
        <dbReference type="ARBA" id="ARBA00023004"/>
    </source>
</evidence>
<evidence type="ECO:0000256" key="1">
    <source>
        <dbReference type="ARBA" id="ARBA00000491"/>
    </source>
</evidence>
<evidence type="ECO:0000256" key="4">
    <source>
        <dbReference type="ARBA" id="ARBA00004729"/>
    </source>
</evidence>
<dbReference type="EC" id="4.2.1.33" evidence="6"/>
<keyword evidence="13 16" id="KW-0456">Lyase</keyword>
<evidence type="ECO:0000256" key="9">
    <source>
        <dbReference type="ARBA" id="ARBA00022605"/>
    </source>
</evidence>
<keyword evidence="11" id="KW-0408">Iron</keyword>
<comment type="function">
    <text evidence="3">Catalyzes the isomerization between 2-isopropylmalate and 3-isopropylmalate, via the formation of 2-isopropylmaleate.</text>
</comment>
<evidence type="ECO:0000256" key="7">
    <source>
        <dbReference type="ARBA" id="ARBA00022430"/>
    </source>
</evidence>
<evidence type="ECO:0000256" key="14">
    <source>
        <dbReference type="ARBA" id="ARBA00023304"/>
    </source>
</evidence>
<dbReference type="InterPro" id="IPR004430">
    <property type="entry name" value="3-IsopropMal_deHydase_lsu"/>
</dbReference>
<comment type="subunit">
    <text evidence="5">Heterodimer of LeuC and LeuD.</text>
</comment>
<dbReference type="RefSeq" id="WP_115215811.1">
    <property type="nucleotide sequence ID" value="NZ_QKWJ01000085.1"/>
</dbReference>
<evidence type="ECO:0000256" key="8">
    <source>
        <dbReference type="ARBA" id="ARBA00022485"/>
    </source>
</evidence>
<dbReference type="InterPro" id="IPR050067">
    <property type="entry name" value="IPM_dehydratase_rel_enz"/>
</dbReference>
<dbReference type="SUPFAM" id="SSF53732">
    <property type="entry name" value="Aconitase iron-sulfur domain"/>
    <property type="match status" value="1"/>
</dbReference>
<dbReference type="PANTHER" id="PTHR43822:SF9">
    <property type="entry name" value="3-ISOPROPYLMALATE DEHYDRATASE"/>
    <property type="match status" value="1"/>
</dbReference>
<name>A0A370NJD3_9BURK</name>
<proteinExistence type="predicted"/>
<dbReference type="Proteomes" id="UP000255165">
    <property type="component" value="Unassembled WGS sequence"/>
</dbReference>
<organism evidence="16 17">
    <name type="scientific">Cupriavidus lacunae</name>
    <dbReference type="NCBI Taxonomy" id="2666307"/>
    <lineage>
        <taxon>Bacteria</taxon>
        <taxon>Pseudomonadati</taxon>
        <taxon>Pseudomonadota</taxon>
        <taxon>Betaproteobacteria</taxon>
        <taxon>Burkholderiales</taxon>
        <taxon>Burkholderiaceae</taxon>
        <taxon>Cupriavidus</taxon>
    </lineage>
</organism>
<dbReference type="Pfam" id="PF00330">
    <property type="entry name" value="Aconitase"/>
    <property type="match status" value="1"/>
</dbReference>
<dbReference type="InterPro" id="IPR015931">
    <property type="entry name" value="Acnase/IPM_dHydase_lsu_aba_1/3"/>
</dbReference>
<dbReference type="GO" id="GO:0046872">
    <property type="term" value="F:metal ion binding"/>
    <property type="evidence" value="ECO:0007669"/>
    <property type="project" value="UniProtKB-KW"/>
</dbReference>
<evidence type="ECO:0000259" key="15">
    <source>
        <dbReference type="Pfam" id="PF00330"/>
    </source>
</evidence>
<comment type="pathway">
    <text evidence="4">Amino-acid biosynthesis; L-leucine biosynthesis; L-leucine from 3-methyl-2-oxobutanoate: step 2/4.</text>
</comment>
<evidence type="ECO:0000256" key="2">
    <source>
        <dbReference type="ARBA" id="ARBA00001966"/>
    </source>
</evidence>
<comment type="cofactor">
    <cofactor evidence="2">
        <name>[4Fe-4S] cluster</name>
        <dbReference type="ChEBI" id="CHEBI:49883"/>
    </cofactor>
</comment>
<dbReference type="PRINTS" id="PR00415">
    <property type="entry name" value="ACONITASE"/>
</dbReference>
<dbReference type="PANTHER" id="PTHR43822">
    <property type="entry name" value="HOMOACONITASE, MITOCHONDRIAL-RELATED"/>
    <property type="match status" value="1"/>
</dbReference>
<dbReference type="NCBIfam" id="NF009116">
    <property type="entry name" value="PRK12466.1"/>
    <property type="match status" value="1"/>
</dbReference>
<dbReference type="InterPro" id="IPR001030">
    <property type="entry name" value="Acoase/IPM_deHydtase_lsu_aba"/>
</dbReference>
<sequence>MPGHTLFDKLWDAHVIRELGDGWALLHIDRHLLHDLSGPPALDPIRMRGRSLHNPELVFATPDHAVSSQPGRVATTFPLGGELHAGLKKLTGAMGVELFDLGEPGQGIVHVMGPEQGIVLPGLSVICGDSHTCTNGGLGAMAFGVGSSESTHALITQTLRQRKPKRMRIRCDGQLARGVTAKDLALHLIGRLGAGAGVGYAIEFAGAAVEALDVEDRLTLCNLSVELGARFGLVAPDEKTIDWVRGRNRAPRGEAFEVAAAYWRSLATDSDATFDHEEHVDVRAVVPTITWGTSPEHAIAIDGTVPDPLKAATAADREAWGVALSYMGLAADAPIAGTPVNWVFIGSCANSRLTDLRAAAEIARGRHVADGVRAWVVPGSETVKRAAEAEGLHELFVAAGFEWREPGCSMCVAANGEQVPSQQRCVSTSNRNFVGRQGPGSRTHLASPAMAAAAAITGRITDVRTLA</sequence>